<keyword evidence="4" id="KW-1003">Cell membrane</keyword>
<dbReference type="KEGG" id="emo:DM558_12545"/>
<feature type="transmembrane region" description="Helical" evidence="8">
    <location>
        <begin position="202"/>
        <end position="221"/>
    </location>
</feature>
<keyword evidence="5 8" id="KW-0812">Transmembrane</keyword>
<evidence type="ECO:0000313" key="11">
    <source>
        <dbReference type="Proteomes" id="UP000273143"/>
    </source>
</evidence>
<dbReference type="InterPro" id="IPR000515">
    <property type="entry name" value="MetI-like"/>
</dbReference>
<evidence type="ECO:0000256" key="2">
    <source>
        <dbReference type="ARBA" id="ARBA00007069"/>
    </source>
</evidence>
<keyword evidence="6 8" id="KW-1133">Transmembrane helix</keyword>
<reference evidence="11" key="1">
    <citation type="submission" date="2018-06" db="EMBL/GenBank/DDBJ databases">
        <title>Complete genome of Pseudomonas insecticola strain QZS01.</title>
        <authorList>
            <person name="Wang J."/>
            <person name="Su Q."/>
        </authorList>
    </citation>
    <scope>NUCLEOTIDE SEQUENCE [LARGE SCALE GENOMIC DNA]</scope>
    <source>
        <strain evidence="11">QZS01</strain>
    </source>
</reference>
<dbReference type="EMBL" id="CP029822">
    <property type="protein sequence ID" value="AZS51547.1"/>
    <property type="molecule type" value="Genomic_DNA"/>
</dbReference>
<evidence type="ECO:0000256" key="5">
    <source>
        <dbReference type="ARBA" id="ARBA00022692"/>
    </source>
</evidence>
<evidence type="ECO:0000256" key="4">
    <source>
        <dbReference type="ARBA" id="ARBA00022475"/>
    </source>
</evidence>
<keyword evidence="11" id="KW-1185">Reference proteome</keyword>
<dbReference type="PANTHER" id="PTHR42929:SF5">
    <property type="entry name" value="ABC TRANSPORTER PERMEASE PROTEIN"/>
    <property type="match status" value="1"/>
</dbReference>
<evidence type="ECO:0000259" key="9">
    <source>
        <dbReference type="PROSITE" id="PS50928"/>
    </source>
</evidence>
<protein>
    <submittedName>
        <fullName evidence="10">ABC transporter permease</fullName>
    </submittedName>
</protein>
<feature type="transmembrane region" description="Helical" evidence="8">
    <location>
        <begin position="344"/>
        <end position="363"/>
    </location>
</feature>
<feature type="transmembrane region" description="Helical" evidence="8">
    <location>
        <begin position="287"/>
        <end position="306"/>
    </location>
</feature>
<dbReference type="GO" id="GO:0005886">
    <property type="term" value="C:plasma membrane"/>
    <property type="evidence" value="ECO:0007669"/>
    <property type="project" value="UniProtKB-SubCell"/>
</dbReference>
<dbReference type="Proteomes" id="UP000273143">
    <property type="component" value="Chromosome"/>
</dbReference>
<comment type="subcellular location">
    <subcellularLocation>
        <location evidence="1">Cell membrane</location>
        <topology evidence="1">Multi-pass membrane protein</topology>
    </subcellularLocation>
</comment>
<evidence type="ECO:0000256" key="8">
    <source>
        <dbReference type="SAM" id="Phobius"/>
    </source>
</evidence>
<gene>
    <name evidence="10" type="ORF">DM558_12545</name>
</gene>
<dbReference type="PROSITE" id="PS50928">
    <property type="entry name" value="ABC_TM1"/>
    <property type="match status" value="1"/>
</dbReference>
<evidence type="ECO:0000313" key="10">
    <source>
        <dbReference type="EMBL" id="AZS51547.1"/>
    </source>
</evidence>
<dbReference type="AlphaFoldDB" id="A0A3Q9JM39"/>
<dbReference type="PANTHER" id="PTHR42929">
    <property type="entry name" value="INNER MEMBRANE ABC TRANSPORTER PERMEASE PROTEIN YDCU-RELATED-RELATED"/>
    <property type="match status" value="1"/>
</dbReference>
<feature type="domain" description="ABC transmembrane type-1" evidence="9">
    <location>
        <begin position="198"/>
        <end position="404"/>
    </location>
</feature>
<dbReference type="SUPFAM" id="SSF161098">
    <property type="entry name" value="MetI-like"/>
    <property type="match status" value="1"/>
</dbReference>
<organism evidence="10 11">
    <name type="scientific">Entomomonas moraniae</name>
    <dbReference type="NCBI Taxonomy" id="2213226"/>
    <lineage>
        <taxon>Bacteria</taxon>
        <taxon>Pseudomonadati</taxon>
        <taxon>Pseudomonadota</taxon>
        <taxon>Gammaproteobacteria</taxon>
        <taxon>Pseudomonadales</taxon>
        <taxon>Pseudomonadaceae</taxon>
        <taxon>Entomomonas</taxon>
    </lineage>
</organism>
<proteinExistence type="inferred from homology"/>
<feature type="transmembrane region" description="Helical" evidence="8">
    <location>
        <begin position="23"/>
        <end position="45"/>
    </location>
</feature>
<dbReference type="Gene3D" id="1.10.3720.10">
    <property type="entry name" value="MetI-like"/>
    <property type="match status" value="1"/>
</dbReference>
<keyword evidence="7 8" id="KW-0472">Membrane</keyword>
<dbReference type="CDD" id="cd06261">
    <property type="entry name" value="TM_PBP2"/>
    <property type="match status" value="1"/>
</dbReference>
<evidence type="ECO:0000256" key="6">
    <source>
        <dbReference type="ARBA" id="ARBA00022989"/>
    </source>
</evidence>
<dbReference type="GO" id="GO:0055085">
    <property type="term" value="P:transmembrane transport"/>
    <property type="evidence" value="ECO:0007669"/>
    <property type="project" value="InterPro"/>
</dbReference>
<feature type="transmembrane region" description="Helical" evidence="8">
    <location>
        <begin position="233"/>
        <end position="256"/>
    </location>
</feature>
<dbReference type="RefSeq" id="WP_127164294.1">
    <property type="nucleotide sequence ID" value="NZ_CP029822.1"/>
</dbReference>
<evidence type="ECO:0000256" key="3">
    <source>
        <dbReference type="ARBA" id="ARBA00022448"/>
    </source>
</evidence>
<sequence length="414" mass="46996">MEQIIKQQILKKGLKKSGRKKRWLSRVLVMPVVIFLIVFFVVPLADILCKSIINPEIHRNLPQTLQALATWDGKTTPDNTVFMALANDLREARKKGVAGAIGRRLGYEDDKYRIMISTTLRKLPRKPVDDIKSKIVAASPLWQDPTTWQVIKQVSGSLTTHYLLQSFDYKTDYNTGKLVPITIKMHNEQVANYHIKILLRTLWMSFIITSFCVLIGYPLAYWLSCQPTKRANLLLILVLLPFWTSLLVRTTGWYILLQSNGLINYLLQLFGIISQPISFIPGRFGVYIAMIHILLPFIVLPLYAVMKGISTTHLRAAISLGAHPLYAFSTVYVPQTYAGLRAGVLLVFIMAIGYYVTPALLGGPADQMISYFINYYTNEINNWGLAAALSLQLIVLVVILSWIYSKISYRKRKV</sequence>
<dbReference type="InterPro" id="IPR035906">
    <property type="entry name" value="MetI-like_sf"/>
</dbReference>
<accession>A0A3Q9JM39</accession>
<feature type="transmembrane region" description="Helical" evidence="8">
    <location>
        <begin position="383"/>
        <end position="404"/>
    </location>
</feature>
<comment type="similarity">
    <text evidence="2">Belongs to the binding-protein-dependent transport system permease family. CysTW subfamily.</text>
</comment>
<evidence type="ECO:0000256" key="1">
    <source>
        <dbReference type="ARBA" id="ARBA00004651"/>
    </source>
</evidence>
<evidence type="ECO:0000256" key="7">
    <source>
        <dbReference type="ARBA" id="ARBA00023136"/>
    </source>
</evidence>
<keyword evidence="3" id="KW-0813">Transport</keyword>
<name>A0A3Q9JM39_9GAMM</name>